<sequence length="444" mass="48088">MLSAVRGQVLSKVLGSGSKGSLPDRAPSESDGAAADDFADATEAQLHPDAHEEGGLACTNKELMEAQRRAIVDVIKGLGKNLLAGNLDLLKVSLPVALFEPRSYLQKLADPWVYPRFLRLAAEATDPVERLQWVVTYFIAGFHRAFERWAKPFNPILGETWQASLPDGSRISLEQISHHPPISAFQMQGPHGLYTFTGMSQPSVSYKTNAVKTTARGYRVLDFKDGGRVEVHFPAYHLRGLLYTSAPRGELGGTAEFVDAQHGLSAEVRFGRLEGAGSGVLARSDAFSGTLWRAAPPADGLDRADSSASAGGWQAPALIERSKRSSGGLASGFSMSSIVRSGLGGLGLRSKSSPAIPEAEPLREVLARCTGNWLSHLDWGEDRWWTLAEEARQEWEPEAHPLPSDCRYREDLALLAAGDAKGSQVAKEALEQRQRAEAKLRGIN</sequence>
<reference evidence="4 5" key="1">
    <citation type="journal article" date="2018" name="Plant J.">
        <title>Genome sequences of Chlorella sorokiniana UTEX 1602 and Micractinium conductrix SAG 241.80: implications to maltose excretion by a green alga.</title>
        <authorList>
            <person name="Arriola M.B."/>
            <person name="Velmurugan N."/>
            <person name="Zhang Y."/>
            <person name="Plunkett M.H."/>
            <person name="Hondzo H."/>
            <person name="Barney B.M."/>
        </authorList>
    </citation>
    <scope>NUCLEOTIDE SEQUENCE [LARGE SCALE GENOMIC DNA]</scope>
    <source>
        <strain evidence="4 5">SAG 241.80</strain>
    </source>
</reference>
<comment type="caution">
    <text evidence="4">The sequence shown here is derived from an EMBL/GenBank/DDBJ whole genome shotgun (WGS) entry which is preliminary data.</text>
</comment>
<dbReference type="Proteomes" id="UP000239649">
    <property type="component" value="Unassembled WGS sequence"/>
</dbReference>
<comment type="similarity">
    <text evidence="1 3">Belongs to the OSBP family.</text>
</comment>
<evidence type="ECO:0000256" key="3">
    <source>
        <dbReference type="RuleBase" id="RU003844"/>
    </source>
</evidence>
<keyword evidence="5" id="KW-1185">Reference proteome</keyword>
<dbReference type="EMBL" id="LHPF02000025">
    <property type="protein sequence ID" value="PSC69671.1"/>
    <property type="molecule type" value="Genomic_DNA"/>
</dbReference>
<dbReference type="GO" id="GO:0005829">
    <property type="term" value="C:cytosol"/>
    <property type="evidence" value="ECO:0007669"/>
    <property type="project" value="TreeGrafter"/>
</dbReference>
<accession>A0A2P6V6G6</accession>
<organism evidence="4 5">
    <name type="scientific">Micractinium conductrix</name>
    <dbReference type="NCBI Taxonomy" id="554055"/>
    <lineage>
        <taxon>Eukaryota</taxon>
        <taxon>Viridiplantae</taxon>
        <taxon>Chlorophyta</taxon>
        <taxon>core chlorophytes</taxon>
        <taxon>Trebouxiophyceae</taxon>
        <taxon>Chlorellales</taxon>
        <taxon>Chlorellaceae</taxon>
        <taxon>Chlorella clade</taxon>
        <taxon>Micractinium</taxon>
    </lineage>
</organism>
<dbReference type="STRING" id="554055.A0A2P6V6G6"/>
<keyword evidence="2" id="KW-0597">Phosphoprotein</keyword>
<dbReference type="OrthoDB" id="14833at2759"/>
<dbReference type="InterPro" id="IPR037239">
    <property type="entry name" value="OSBP_sf"/>
</dbReference>
<dbReference type="InterPro" id="IPR000648">
    <property type="entry name" value="Oxysterol-bd"/>
</dbReference>
<dbReference type="Pfam" id="PF01237">
    <property type="entry name" value="Oxysterol_BP"/>
    <property type="match status" value="1"/>
</dbReference>
<dbReference type="PANTHER" id="PTHR10972">
    <property type="entry name" value="OXYSTEROL-BINDING PROTEIN-RELATED"/>
    <property type="match status" value="1"/>
</dbReference>
<dbReference type="GO" id="GO:0032934">
    <property type="term" value="F:sterol binding"/>
    <property type="evidence" value="ECO:0007669"/>
    <property type="project" value="TreeGrafter"/>
</dbReference>
<evidence type="ECO:0000256" key="1">
    <source>
        <dbReference type="ARBA" id="ARBA00008842"/>
    </source>
</evidence>
<dbReference type="AlphaFoldDB" id="A0A2P6V6G6"/>
<gene>
    <name evidence="4" type="ORF">C2E20_6898</name>
</gene>
<name>A0A2P6V6G6_9CHLO</name>
<dbReference type="SUPFAM" id="SSF144000">
    <property type="entry name" value="Oxysterol-binding protein-like"/>
    <property type="match status" value="1"/>
</dbReference>
<dbReference type="PANTHER" id="PTHR10972:SF205">
    <property type="entry name" value="OXYSTEROL-BINDING PROTEIN 1"/>
    <property type="match status" value="1"/>
</dbReference>
<evidence type="ECO:0000313" key="5">
    <source>
        <dbReference type="Proteomes" id="UP000239649"/>
    </source>
</evidence>
<evidence type="ECO:0000256" key="2">
    <source>
        <dbReference type="ARBA" id="ARBA00022553"/>
    </source>
</evidence>
<dbReference type="InterPro" id="IPR018494">
    <property type="entry name" value="Oxysterol-bd_CS"/>
</dbReference>
<proteinExistence type="inferred from homology"/>
<dbReference type="Gene3D" id="2.40.160.120">
    <property type="match status" value="1"/>
</dbReference>
<dbReference type="PROSITE" id="PS01013">
    <property type="entry name" value="OSBP"/>
    <property type="match status" value="1"/>
</dbReference>
<dbReference type="GO" id="GO:0016020">
    <property type="term" value="C:membrane"/>
    <property type="evidence" value="ECO:0007669"/>
    <property type="project" value="TreeGrafter"/>
</dbReference>
<evidence type="ECO:0000313" key="4">
    <source>
        <dbReference type="EMBL" id="PSC69671.1"/>
    </source>
</evidence>
<protein>
    <submittedName>
        <fullName evidence="4">Oxysterol-binding 9</fullName>
    </submittedName>
</protein>